<reference evidence="1" key="1">
    <citation type="journal article" date="2019" name="bioRxiv">
        <title>The Genome of the Zebra Mussel, Dreissena polymorpha: A Resource for Invasive Species Research.</title>
        <authorList>
            <person name="McCartney M.A."/>
            <person name="Auch B."/>
            <person name="Kono T."/>
            <person name="Mallez S."/>
            <person name="Zhang Y."/>
            <person name="Obille A."/>
            <person name="Becker A."/>
            <person name="Abrahante J.E."/>
            <person name="Garbe J."/>
            <person name="Badalamenti J.P."/>
            <person name="Herman A."/>
            <person name="Mangelson H."/>
            <person name="Liachko I."/>
            <person name="Sullivan S."/>
            <person name="Sone E.D."/>
            <person name="Koren S."/>
            <person name="Silverstein K.A.T."/>
            <person name="Beckman K.B."/>
            <person name="Gohl D.M."/>
        </authorList>
    </citation>
    <scope>NUCLEOTIDE SEQUENCE</scope>
    <source>
        <strain evidence="1">Duluth1</strain>
        <tissue evidence="1">Whole animal</tissue>
    </source>
</reference>
<dbReference type="Proteomes" id="UP000828390">
    <property type="component" value="Unassembled WGS sequence"/>
</dbReference>
<organism evidence="1 2">
    <name type="scientific">Dreissena polymorpha</name>
    <name type="common">Zebra mussel</name>
    <name type="synonym">Mytilus polymorpha</name>
    <dbReference type="NCBI Taxonomy" id="45954"/>
    <lineage>
        <taxon>Eukaryota</taxon>
        <taxon>Metazoa</taxon>
        <taxon>Spiralia</taxon>
        <taxon>Lophotrochozoa</taxon>
        <taxon>Mollusca</taxon>
        <taxon>Bivalvia</taxon>
        <taxon>Autobranchia</taxon>
        <taxon>Heteroconchia</taxon>
        <taxon>Euheterodonta</taxon>
        <taxon>Imparidentia</taxon>
        <taxon>Neoheterodontei</taxon>
        <taxon>Myida</taxon>
        <taxon>Dreissenoidea</taxon>
        <taxon>Dreissenidae</taxon>
        <taxon>Dreissena</taxon>
    </lineage>
</organism>
<keyword evidence="2" id="KW-1185">Reference proteome</keyword>
<sequence>MKGFLPHCGRSRPVVLIMDNHDADISLPVIDAARANDVVLIGVPYHAHLATVGFEGTSNSIAS</sequence>
<dbReference type="AlphaFoldDB" id="A0A9D4LW64"/>
<dbReference type="EMBL" id="JAIWYP010000002">
    <property type="protein sequence ID" value="KAH3864894.1"/>
    <property type="molecule type" value="Genomic_DNA"/>
</dbReference>
<protein>
    <submittedName>
        <fullName evidence="1">Uncharacterized protein</fullName>
    </submittedName>
</protein>
<reference evidence="1" key="2">
    <citation type="submission" date="2020-11" db="EMBL/GenBank/DDBJ databases">
        <authorList>
            <person name="McCartney M.A."/>
            <person name="Auch B."/>
            <person name="Kono T."/>
            <person name="Mallez S."/>
            <person name="Becker A."/>
            <person name="Gohl D.M."/>
            <person name="Silverstein K.A.T."/>
            <person name="Koren S."/>
            <person name="Bechman K.B."/>
            <person name="Herman A."/>
            <person name="Abrahante J.E."/>
            <person name="Garbe J."/>
        </authorList>
    </citation>
    <scope>NUCLEOTIDE SEQUENCE</scope>
    <source>
        <strain evidence="1">Duluth1</strain>
        <tissue evidence="1">Whole animal</tissue>
    </source>
</reference>
<name>A0A9D4LW64_DREPO</name>
<proteinExistence type="predicted"/>
<accession>A0A9D4LW64</accession>
<comment type="caution">
    <text evidence="1">The sequence shown here is derived from an EMBL/GenBank/DDBJ whole genome shotgun (WGS) entry which is preliminary data.</text>
</comment>
<gene>
    <name evidence="1" type="ORF">DPMN_027926</name>
</gene>
<evidence type="ECO:0000313" key="2">
    <source>
        <dbReference type="Proteomes" id="UP000828390"/>
    </source>
</evidence>
<evidence type="ECO:0000313" key="1">
    <source>
        <dbReference type="EMBL" id="KAH3864894.1"/>
    </source>
</evidence>